<sequence length="58" mass="7168">MLMATRRVLAFPLWQYLNQRLFTPGFTLNPKRFWRQYYDAYLERCWQKDCASKEEPSC</sequence>
<dbReference type="Proteomes" id="UP000000440">
    <property type="component" value="Chromosome"/>
</dbReference>
<dbReference type="EMBL" id="BA000039">
    <property type="protein sequence ID" value="BAC07890.1"/>
    <property type="molecule type" value="Genomic_DNA"/>
</dbReference>
<protein>
    <submittedName>
        <fullName evidence="1">Tsr0338 protein</fullName>
    </submittedName>
</protein>
<proteinExistence type="predicted"/>
<evidence type="ECO:0000313" key="1">
    <source>
        <dbReference type="EMBL" id="BAC07890.1"/>
    </source>
</evidence>
<organism evidence="1 2">
    <name type="scientific">Thermosynechococcus vestitus (strain NIES-2133 / IAM M-273 / BP-1)</name>
    <dbReference type="NCBI Taxonomy" id="197221"/>
    <lineage>
        <taxon>Bacteria</taxon>
        <taxon>Bacillati</taxon>
        <taxon>Cyanobacteriota</taxon>
        <taxon>Cyanophyceae</taxon>
        <taxon>Acaryochloridales</taxon>
        <taxon>Thermosynechococcaceae</taxon>
        <taxon>Thermosynechococcus</taxon>
    </lineage>
</organism>
<gene>
    <name evidence="1" type="ordered locus">tsr0338</name>
</gene>
<dbReference type="KEGG" id="tel:tsr0338"/>
<accession>Q8DLY8</accession>
<dbReference type="AlphaFoldDB" id="Q8DLY8"/>
<name>Q8DLY8_THEVB</name>
<dbReference type="EnsemblBacteria" id="BAC07890">
    <property type="protein sequence ID" value="BAC07890"/>
    <property type="gene ID" value="BAC07890"/>
</dbReference>
<evidence type="ECO:0000313" key="2">
    <source>
        <dbReference type="Proteomes" id="UP000000440"/>
    </source>
</evidence>
<reference evidence="1 2" key="1">
    <citation type="journal article" date="2002" name="DNA Res.">
        <title>Complete genome structure of the thermophilic cyanobacterium Thermosynechococcus elongatus BP-1.</title>
        <authorList>
            <person name="Nakamura Y."/>
            <person name="Kaneko T."/>
            <person name="Sato S."/>
            <person name="Ikeuchi M."/>
            <person name="Katoh H."/>
            <person name="Sasamoto S."/>
            <person name="Watanabe A."/>
            <person name="Iriguchi M."/>
            <person name="Kawashima K."/>
            <person name="Kimura T."/>
            <person name="Kishida Y."/>
            <person name="Kiyokawa C."/>
            <person name="Kohara M."/>
            <person name="Matsumoto M."/>
            <person name="Matsuno A."/>
            <person name="Nakazaki N."/>
            <person name="Shimpo S."/>
            <person name="Sugimoto M."/>
            <person name="Takeuchi C."/>
            <person name="Yamada M."/>
            <person name="Tabata S."/>
        </authorList>
    </citation>
    <scope>NUCLEOTIDE SEQUENCE [LARGE SCALE GENOMIC DNA]</scope>
    <source>
        <strain evidence="2">IAM M-273 / NIES-2133 / BP-1</strain>
    </source>
</reference>
<dbReference type="STRING" id="197221.gene:10746921"/>
<keyword evidence="2" id="KW-1185">Reference proteome</keyword>